<dbReference type="EMBL" id="BAABAL010000013">
    <property type="protein sequence ID" value="GAA4011203.1"/>
    <property type="molecule type" value="Genomic_DNA"/>
</dbReference>
<evidence type="ECO:0000313" key="3">
    <source>
        <dbReference type="EMBL" id="GAA4011203.1"/>
    </source>
</evidence>
<keyword evidence="1" id="KW-0808">Transferase</keyword>
<dbReference type="InterPro" id="IPR050194">
    <property type="entry name" value="Glycosyltransferase_grp1"/>
</dbReference>
<dbReference type="Proteomes" id="UP001501747">
    <property type="component" value="Unassembled WGS sequence"/>
</dbReference>
<name>A0ABP7SFQ5_9PSEU</name>
<gene>
    <name evidence="3" type="ORF">GCM10022247_36920</name>
</gene>
<organism evidence="3 4">
    <name type="scientific">Allokutzneria multivorans</name>
    <dbReference type="NCBI Taxonomy" id="1142134"/>
    <lineage>
        <taxon>Bacteria</taxon>
        <taxon>Bacillati</taxon>
        <taxon>Actinomycetota</taxon>
        <taxon>Actinomycetes</taxon>
        <taxon>Pseudonocardiales</taxon>
        <taxon>Pseudonocardiaceae</taxon>
        <taxon>Allokutzneria</taxon>
    </lineage>
</organism>
<evidence type="ECO:0000259" key="2">
    <source>
        <dbReference type="Pfam" id="PF00534"/>
    </source>
</evidence>
<accession>A0ABP7SFQ5</accession>
<reference evidence="4" key="1">
    <citation type="journal article" date="2019" name="Int. J. Syst. Evol. Microbiol.">
        <title>The Global Catalogue of Microorganisms (GCM) 10K type strain sequencing project: providing services to taxonomists for standard genome sequencing and annotation.</title>
        <authorList>
            <consortium name="The Broad Institute Genomics Platform"/>
            <consortium name="The Broad Institute Genome Sequencing Center for Infectious Disease"/>
            <person name="Wu L."/>
            <person name="Ma J."/>
        </authorList>
    </citation>
    <scope>NUCLEOTIDE SEQUENCE [LARGE SCALE GENOMIC DNA]</scope>
    <source>
        <strain evidence="4">JCM 17342</strain>
    </source>
</reference>
<dbReference type="RefSeq" id="WP_344876364.1">
    <property type="nucleotide sequence ID" value="NZ_BAABAL010000013.1"/>
</dbReference>
<dbReference type="InterPro" id="IPR001296">
    <property type="entry name" value="Glyco_trans_1"/>
</dbReference>
<keyword evidence="4" id="KW-1185">Reference proteome</keyword>
<dbReference type="PANTHER" id="PTHR45947">
    <property type="entry name" value="SULFOQUINOVOSYL TRANSFERASE SQD2"/>
    <property type="match status" value="1"/>
</dbReference>
<feature type="domain" description="Glycosyl transferase family 1" evidence="2">
    <location>
        <begin position="188"/>
        <end position="274"/>
    </location>
</feature>
<dbReference type="Gene3D" id="3.40.50.2000">
    <property type="entry name" value="Glycogen Phosphorylase B"/>
    <property type="match status" value="1"/>
</dbReference>
<dbReference type="SUPFAM" id="SSF53756">
    <property type="entry name" value="UDP-Glycosyltransferase/glycogen phosphorylase"/>
    <property type="match status" value="1"/>
</dbReference>
<comment type="caution">
    <text evidence="3">The sequence shown here is derived from an EMBL/GenBank/DDBJ whole genome shotgun (WGS) entry which is preliminary data.</text>
</comment>
<evidence type="ECO:0000256" key="1">
    <source>
        <dbReference type="ARBA" id="ARBA00022679"/>
    </source>
</evidence>
<protein>
    <recommendedName>
        <fullName evidence="2">Glycosyl transferase family 1 domain-containing protein</fullName>
    </recommendedName>
</protein>
<evidence type="ECO:0000313" key="4">
    <source>
        <dbReference type="Proteomes" id="UP001501747"/>
    </source>
</evidence>
<sequence>MTIIYAAPEVPVPVGGVRVLARHVELLVEAGHDAVLWCPTPGYRFPFFDCAGPMLSGTEIEVSADDLLVLPEVGIKPGAEPAPGARKVIFNQNHFHMFATWDSDAEYPGWDPAPSVWAVSGESAAVLSRLVPSLPVELVPNSVDTALFRPGDRREWTVAVMPRKRPQEYALLKRLLGADSRVSVRELTGATEHEVARVLGETSVFVALGDHESFGLPVAEALASGCHVVGYPAGGGAELFTAPGTFEVPDARPLLLVEEIVRVLGAPDERVRAASRAWIEERHTREVTREALLKAVDVALARPGSAARATHPMAAMMEFAAKRGVGARA</sequence>
<proteinExistence type="predicted"/>
<dbReference type="PANTHER" id="PTHR45947:SF3">
    <property type="entry name" value="SULFOQUINOVOSYL TRANSFERASE SQD2"/>
    <property type="match status" value="1"/>
</dbReference>
<dbReference type="Pfam" id="PF00534">
    <property type="entry name" value="Glycos_transf_1"/>
    <property type="match status" value="1"/>
</dbReference>